<feature type="compositionally biased region" description="Low complexity" evidence="1">
    <location>
        <begin position="21"/>
        <end position="30"/>
    </location>
</feature>
<accession>A0A6G1IR89</accession>
<evidence type="ECO:0000256" key="1">
    <source>
        <dbReference type="SAM" id="MobiDB-lite"/>
    </source>
</evidence>
<name>A0A6G1IR89_9PLEO</name>
<dbReference type="AlphaFoldDB" id="A0A6G1IR89"/>
<evidence type="ECO:0000313" key="3">
    <source>
        <dbReference type="Proteomes" id="UP000799291"/>
    </source>
</evidence>
<dbReference type="Proteomes" id="UP000799291">
    <property type="component" value="Unassembled WGS sequence"/>
</dbReference>
<protein>
    <submittedName>
        <fullName evidence="2">Uncharacterized protein</fullName>
    </submittedName>
</protein>
<keyword evidence="3" id="KW-1185">Reference proteome</keyword>
<sequence>MVTRNRKVAGRNGQANSTLPTTTTTTTTTTSARAVRIARSGNGVSTGYVPTYGDQAGYFQTGMSYLTAALIGIQSGMKWLFGFSSDANANANATTTTSSSPPSSLNTNAATIPETVQETRENVAHLPSSSIQHRHLTSPSSLSPAITRITKATAKCARKSRTTTIPVAKYAPISQPTPVTIKPSPAPVEIEDPVAEDARLRKEFMDIQDANRKKIFALPSFVRDRLEQGLPAWEPSGDSGLTTELEDFNRQSATARLVAQHRQQQQQQQQLEQESLRQLAYELEKRAALARLHQLGCDLTAVLGLMSDALDAGDAQTFGQLAQMTAIEGLKPVHDILVVLPLDRFDVFAIEWPLEKLEAAVETIKQNESSIPAELATQLVDFVLGFEACGQILAAVLSPPGAQQQQQSEYAPVPLPVPAPISIYGPSANVTAGFAPQEPAPAPPPPITSSNKQLLIDQMSIESAGLSQLVATAVKAVGAREKLRAATVRNLTAAFEAKMRLAGGDGRGWVLAADEGTRYRAHVNELVKAFGKMVPEHQLDPKIVKLKAVAVSVRNLWG</sequence>
<feature type="region of interest" description="Disordered" evidence="1">
    <location>
        <begin position="1"/>
        <end position="30"/>
    </location>
</feature>
<evidence type="ECO:0000313" key="2">
    <source>
        <dbReference type="EMBL" id="KAF2680764.1"/>
    </source>
</evidence>
<proteinExistence type="predicted"/>
<reference evidence="2" key="1">
    <citation type="journal article" date="2020" name="Stud. Mycol.">
        <title>101 Dothideomycetes genomes: a test case for predicting lifestyles and emergence of pathogens.</title>
        <authorList>
            <person name="Haridas S."/>
            <person name="Albert R."/>
            <person name="Binder M."/>
            <person name="Bloem J."/>
            <person name="Labutti K."/>
            <person name="Salamov A."/>
            <person name="Andreopoulos B."/>
            <person name="Baker S."/>
            <person name="Barry K."/>
            <person name="Bills G."/>
            <person name="Bluhm B."/>
            <person name="Cannon C."/>
            <person name="Castanera R."/>
            <person name="Culley D."/>
            <person name="Daum C."/>
            <person name="Ezra D."/>
            <person name="Gonzalez J."/>
            <person name="Henrissat B."/>
            <person name="Kuo A."/>
            <person name="Liang C."/>
            <person name="Lipzen A."/>
            <person name="Lutzoni F."/>
            <person name="Magnuson J."/>
            <person name="Mondo S."/>
            <person name="Nolan M."/>
            <person name="Ohm R."/>
            <person name="Pangilinan J."/>
            <person name="Park H.-J."/>
            <person name="Ramirez L."/>
            <person name="Alfaro M."/>
            <person name="Sun H."/>
            <person name="Tritt A."/>
            <person name="Yoshinaga Y."/>
            <person name="Zwiers L.-H."/>
            <person name="Turgeon B."/>
            <person name="Goodwin S."/>
            <person name="Spatafora J."/>
            <person name="Crous P."/>
            <person name="Grigoriev I."/>
        </authorList>
    </citation>
    <scope>NUCLEOTIDE SEQUENCE</scope>
    <source>
        <strain evidence="2">CBS 122367</strain>
    </source>
</reference>
<dbReference type="EMBL" id="MU005594">
    <property type="protein sequence ID" value="KAF2680764.1"/>
    <property type="molecule type" value="Genomic_DNA"/>
</dbReference>
<organism evidence="2 3">
    <name type="scientific">Lentithecium fluviatile CBS 122367</name>
    <dbReference type="NCBI Taxonomy" id="1168545"/>
    <lineage>
        <taxon>Eukaryota</taxon>
        <taxon>Fungi</taxon>
        <taxon>Dikarya</taxon>
        <taxon>Ascomycota</taxon>
        <taxon>Pezizomycotina</taxon>
        <taxon>Dothideomycetes</taxon>
        <taxon>Pleosporomycetidae</taxon>
        <taxon>Pleosporales</taxon>
        <taxon>Massarineae</taxon>
        <taxon>Lentitheciaceae</taxon>
        <taxon>Lentithecium</taxon>
    </lineage>
</organism>
<gene>
    <name evidence="2" type="ORF">K458DRAFT_392438</name>
</gene>